<dbReference type="InterPro" id="IPR052350">
    <property type="entry name" value="Metallo-dep_Lactonases"/>
</dbReference>
<proteinExistence type="inferred from homology"/>
<organism evidence="3">
    <name type="scientific">uncultured marine bacterium HF130_81H07</name>
    <dbReference type="NCBI Taxonomy" id="415448"/>
    <lineage>
        <taxon>Bacteria</taxon>
        <taxon>environmental samples</taxon>
    </lineage>
</organism>
<feature type="domain" description="Amidohydrolase-related" evidence="2">
    <location>
        <begin position="26"/>
        <end position="334"/>
    </location>
</feature>
<reference evidence="3" key="1">
    <citation type="journal article" date="2007" name="Environ. Microbiol.">
        <title>Proteorhodopsin photosystem gene clusters exhibit co-evolutionary trends and shared ancestry among diverse marine microbial phyla.</title>
        <authorList>
            <person name="McCarren J."/>
            <person name="Delong E.F."/>
        </authorList>
    </citation>
    <scope>NUCLEOTIDE SEQUENCE</scope>
</reference>
<dbReference type="PANTHER" id="PTHR43569">
    <property type="entry name" value="AMIDOHYDROLASE"/>
    <property type="match status" value="1"/>
</dbReference>
<dbReference type="EMBL" id="EF107106">
    <property type="protein sequence ID" value="ABL97487.1"/>
    <property type="molecule type" value="Genomic_DNA"/>
</dbReference>
<dbReference type="PANTHER" id="PTHR43569:SF1">
    <property type="entry name" value="BLL3371 PROTEIN"/>
    <property type="match status" value="1"/>
</dbReference>
<accession>A4GK42</accession>
<gene>
    <name evidence="3" type="ORF">ALOHA_HF13081H07.0030</name>
</gene>
<evidence type="ECO:0000259" key="2">
    <source>
        <dbReference type="Pfam" id="PF04909"/>
    </source>
</evidence>
<evidence type="ECO:0000313" key="3">
    <source>
        <dbReference type="EMBL" id="ABL97487.1"/>
    </source>
</evidence>
<protein>
    <recommendedName>
        <fullName evidence="2">Amidohydrolase-related domain-containing protein</fullName>
    </recommendedName>
</protein>
<sequence length="334" mass="38632">MSSLEDHLNWLNLHNEETIDPERPIIDPHHHFWPGDLHYLLDDLRLDTESGHNIKKTVFIECSQEYLEEGDQDFAPVGETIFVKKICDAAKEESQRTQIEGIVGHVNLLIGAEKTKAVLKSHLKEGGALFKGIRHAGGWDHHYELSNSHHNPPKNLYSDETFLESLNELSNMNLSFEAWQYHHQVNQVKKIAETLPNLKIVLNHFSGPIGIGPYATKKDEIFEVWKTDILTLSKYENVYAKLGGMAMPINGYEFHKQASPATSDQLIKEQEHYYHFLIKSFGAERCMFESNFPVDKQSISYNVLWNAFKKMADRYNSEEKDQMFYKTAQSFYKL</sequence>
<dbReference type="SUPFAM" id="SSF51556">
    <property type="entry name" value="Metallo-dependent hydrolases"/>
    <property type="match status" value="1"/>
</dbReference>
<dbReference type="InterPro" id="IPR006680">
    <property type="entry name" value="Amidohydro-rel"/>
</dbReference>
<evidence type="ECO:0000256" key="1">
    <source>
        <dbReference type="ARBA" id="ARBA00038310"/>
    </source>
</evidence>
<dbReference type="AlphaFoldDB" id="A4GK42"/>
<dbReference type="Gene3D" id="3.20.20.140">
    <property type="entry name" value="Metal-dependent hydrolases"/>
    <property type="match status" value="1"/>
</dbReference>
<comment type="similarity">
    <text evidence="1">Belongs to the metallo-dependent hydrolases superfamily.</text>
</comment>
<dbReference type="Pfam" id="PF04909">
    <property type="entry name" value="Amidohydro_2"/>
    <property type="match status" value="1"/>
</dbReference>
<name>A4GK42_9BACT</name>
<dbReference type="InterPro" id="IPR032466">
    <property type="entry name" value="Metal_Hydrolase"/>
</dbReference>
<dbReference type="GO" id="GO:0016787">
    <property type="term" value="F:hydrolase activity"/>
    <property type="evidence" value="ECO:0007669"/>
    <property type="project" value="InterPro"/>
</dbReference>